<proteinExistence type="predicted"/>
<comment type="caution">
    <text evidence="2">The sequence shown here is derived from an EMBL/GenBank/DDBJ whole genome shotgun (WGS) entry which is preliminary data.</text>
</comment>
<evidence type="ECO:0000313" key="2">
    <source>
        <dbReference type="EMBL" id="TCV97013.1"/>
    </source>
</evidence>
<dbReference type="RefSeq" id="WP_132141106.1">
    <property type="nucleotide sequence ID" value="NZ_SMCS01000001.1"/>
</dbReference>
<organism evidence="2 3">
    <name type="scientific">Luteibacter rhizovicinus</name>
    <dbReference type="NCBI Taxonomy" id="242606"/>
    <lineage>
        <taxon>Bacteria</taxon>
        <taxon>Pseudomonadati</taxon>
        <taxon>Pseudomonadota</taxon>
        <taxon>Gammaproteobacteria</taxon>
        <taxon>Lysobacterales</taxon>
        <taxon>Rhodanobacteraceae</taxon>
        <taxon>Luteibacter</taxon>
    </lineage>
</organism>
<accession>A0A4R3Z013</accession>
<dbReference type="OrthoDB" id="8750652at2"/>
<dbReference type="EMBL" id="SMCS01000001">
    <property type="protein sequence ID" value="TCV97013.1"/>
    <property type="molecule type" value="Genomic_DNA"/>
</dbReference>
<reference evidence="2 3" key="1">
    <citation type="submission" date="2019-03" db="EMBL/GenBank/DDBJ databases">
        <title>Above-ground endophytic microbial communities from plants in different locations in the United States.</title>
        <authorList>
            <person name="Frank C."/>
        </authorList>
    </citation>
    <scope>NUCLEOTIDE SEQUENCE [LARGE SCALE GENOMIC DNA]</scope>
    <source>
        <strain evidence="2 3">LP_13_YM</strain>
    </source>
</reference>
<name>A0A4R3Z013_9GAMM</name>
<dbReference type="Proteomes" id="UP000295645">
    <property type="component" value="Unassembled WGS sequence"/>
</dbReference>
<keyword evidence="1" id="KW-0732">Signal</keyword>
<feature type="chain" id="PRO_5020485265" evidence="1">
    <location>
        <begin position="21"/>
        <end position="215"/>
    </location>
</feature>
<keyword evidence="3" id="KW-1185">Reference proteome</keyword>
<protein>
    <submittedName>
        <fullName evidence="2">Uncharacterized protein</fullName>
    </submittedName>
</protein>
<feature type="signal peptide" evidence="1">
    <location>
        <begin position="1"/>
        <end position="20"/>
    </location>
</feature>
<dbReference type="AlphaFoldDB" id="A0A4R3Z013"/>
<evidence type="ECO:0000256" key="1">
    <source>
        <dbReference type="SAM" id="SignalP"/>
    </source>
</evidence>
<evidence type="ECO:0000313" key="3">
    <source>
        <dbReference type="Proteomes" id="UP000295645"/>
    </source>
</evidence>
<gene>
    <name evidence="2" type="ORF">EC912_1015</name>
</gene>
<sequence>MTPVRFLPLACSLAVAPAIAAESRDMAMAPICAGIAKSRPADPEGIIQVMLVAKPRAGTLPADLKLELREPSGRTEPVALDTNHSFDPRCDVPGRPESVVRINYPKARVNFGMVFPARVPPGTQMSYAKLAESVPVMQEAIRLQAGVFRFFAPKVRGIRLIFPAAGQTATVDTPGGPKTFAADHQGIAIVPWNPDWATAQVTLSSPLKGIAPDMK</sequence>